<evidence type="ECO:0000313" key="3">
    <source>
        <dbReference type="Proteomes" id="UP000184212"/>
    </source>
</evidence>
<protein>
    <recommendedName>
        <fullName evidence="4">AAA domain-containing protein</fullName>
    </recommendedName>
</protein>
<dbReference type="Gene3D" id="3.40.50.300">
    <property type="entry name" value="P-loop containing nucleotide triphosphate hydrolases"/>
    <property type="match status" value="1"/>
</dbReference>
<dbReference type="InterPro" id="IPR027417">
    <property type="entry name" value="P-loop_NTPase"/>
</dbReference>
<name>A0A1M5MIG8_9BACT</name>
<dbReference type="SUPFAM" id="SSF52540">
    <property type="entry name" value="P-loop containing nucleoside triphosphate hydrolases"/>
    <property type="match status" value="1"/>
</dbReference>
<evidence type="ECO:0000256" key="1">
    <source>
        <dbReference type="SAM" id="Coils"/>
    </source>
</evidence>
<evidence type="ECO:0000313" key="2">
    <source>
        <dbReference type="EMBL" id="SHG77224.1"/>
    </source>
</evidence>
<gene>
    <name evidence="2" type="ORF">SAMN04488109_1768</name>
</gene>
<dbReference type="RefSeq" id="WP_073132861.1">
    <property type="nucleotide sequence ID" value="NZ_FQWQ01000001.1"/>
</dbReference>
<dbReference type="EMBL" id="FQWQ01000001">
    <property type="protein sequence ID" value="SHG77224.1"/>
    <property type="molecule type" value="Genomic_DNA"/>
</dbReference>
<accession>A0A1M5MIG8</accession>
<dbReference type="STRING" id="947013.SAMN04488109_1768"/>
<dbReference type="OrthoDB" id="853948at2"/>
<organism evidence="2 3">
    <name type="scientific">Chryseolinea serpens</name>
    <dbReference type="NCBI Taxonomy" id="947013"/>
    <lineage>
        <taxon>Bacteria</taxon>
        <taxon>Pseudomonadati</taxon>
        <taxon>Bacteroidota</taxon>
        <taxon>Cytophagia</taxon>
        <taxon>Cytophagales</taxon>
        <taxon>Fulvivirgaceae</taxon>
        <taxon>Chryseolinea</taxon>
    </lineage>
</organism>
<feature type="coiled-coil region" evidence="1">
    <location>
        <begin position="224"/>
        <end position="265"/>
    </location>
</feature>
<evidence type="ECO:0008006" key="4">
    <source>
        <dbReference type="Google" id="ProtNLM"/>
    </source>
</evidence>
<sequence>MKKLSFIGITLVSKIQRRAIRVVFDPKTTILTGTNDTGKSSIIKNLFWTFGAEPTTDARWREAKVISVVHFDIAGSEFHLLRRESFFALFDETFELIKTFTSVTNELGPFLAELLDFKVILSNRNKEGVIPPTAFYFLPYYMDQDTSWTSNWSSFTKLQQFPKFKNDLAEYHTGIRPNEYYVAKAILSKATDELSNLNAEQRILKGMAGRLNDELSEADFNIDIEIFKEEINDLISKCQRLQLQEQKLKDNLVDLNNDKLRIQHQISLVQSAMREARLDYKFASNLTDEIGCPICGAVYENDFATRFDIAMDEGRCAEMLVELESERLNVDLKFTMENDKHSNTLNEIQEIQAILDRRQGEILLRDVINSQGKNELKSIFKQSLDGVIRTQVEKQMEINTLNEKIKGLGDKKRRTTITEDYRANMRKYLHQLDVQLSEKAYSKISSNIKAQGSDMPRALLAYYYAILAVMRKYSSAVFAPMVIDSPNQQDQDKIRLDKLLNFIKTESPTDCQLILGVADLHGVEIPGTIMKFEHQYSLLREDQYDNLNSDVTLLLEKAYNDDANSGSLKLF</sequence>
<keyword evidence="1" id="KW-0175">Coiled coil</keyword>
<keyword evidence="3" id="KW-1185">Reference proteome</keyword>
<proteinExistence type="predicted"/>
<dbReference type="AlphaFoldDB" id="A0A1M5MIG8"/>
<reference evidence="2 3" key="1">
    <citation type="submission" date="2016-11" db="EMBL/GenBank/DDBJ databases">
        <authorList>
            <person name="Jaros S."/>
            <person name="Januszkiewicz K."/>
            <person name="Wedrychowicz H."/>
        </authorList>
    </citation>
    <scope>NUCLEOTIDE SEQUENCE [LARGE SCALE GENOMIC DNA]</scope>
    <source>
        <strain evidence="2 3">DSM 24574</strain>
    </source>
</reference>
<dbReference type="Proteomes" id="UP000184212">
    <property type="component" value="Unassembled WGS sequence"/>
</dbReference>